<proteinExistence type="predicted"/>
<dbReference type="Proteomes" id="UP000004263">
    <property type="component" value="Unassembled WGS sequence"/>
</dbReference>
<name>Q1N0B8_9GAMM</name>
<keyword evidence="1" id="KW-0812">Transmembrane</keyword>
<sequence length="93" mass="10438">MLRWGMILLLLPSIVLITLYMIEAQDAARCAQDGGSWDYVKGLCDFKNNHDVVTFMSRHGFWVNSAMLLSILGLAMTTWGMILRGMGKAKDLD</sequence>
<comment type="caution">
    <text evidence="2">The sequence shown here is derived from an EMBL/GenBank/DDBJ whole genome shotgun (WGS) entry which is preliminary data.</text>
</comment>
<dbReference type="HOGENOM" id="CLU_185852_0_0_6"/>
<accession>Q1N0B8</accession>
<reference evidence="2 3" key="1">
    <citation type="submission" date="2006-03" db="EMBL/GenBank/DDBJ databases">
        <authorList>
            <person name="Pinhassi J."/>
            <person name="Pedros-Alio C."/>
            <person name="Ferriera S."/>
            <person name="Johnson J."/>
            <person name="Kravitz S."/>
            <person name="Halpern A."/>
            <person name="Remington K."/>
            <person name="Beeson K."/>
            <person name="Tran B."/>
            <person name="Rogers Y.-H."/>
            <person name="Friedman R."/>
            <person name="Venter J.C."/>
        </authorList>
    </citation>
    <scope>NUCLEOTIDE SEQUENCE [LARGE SCALE GENOMIC DNA]</scope>
    <source>
        <strain evidence="2 3">RED65</strain>
    </source>
</reference>
<keyword evidence="3" id="KW-1185">Reference proteome</keyword>
<feature type="transmembrane region" description="Helical" evidence="1">
    <location>
        <begin position="61"/>
        <end position="83"/>
    </location>
</feature>
<evidence type="ECO:0000313" key="3">
    <source>
        <dbReference type="Proteomes" id="UP000004263"/>
    </source>
</evidence>
<dbReference type="AlphaFoldDB" id="Q1N0B8"/>
<evidence type="ECO:0000313" key="2">
    <source>
        <dbReference type="EMBL" id="EAT11599.1"/>
    </source>
</evidence>
<gene>
    <name evidence="2" type="ORF">RED65_07919</name>
</gene>
<keyword evidence="1" id="KW-1133">Transmembrane helix</keyword>
<evidence type="ECO:0000256" key="1">
    <source>
        <dbReference type="SAM" id="Phobius"/>
    </source>
</evidence>
<dbReference type="RefSeq" id="WP_007018820.1">
    <property type="nucleotide sequence ID" value="NZ_CH724119.1"/>
</dbReference>
<organism evidence="2 3">
    <name type="scientific">Bermanella marisrubri</name>
    <dbReference type="NCBI Taxonomy" id="207949"/>
    <lineage>
        <taxon>Bacteria</taxon>
        <taxon>Pseudomonadati</taxon>
        <taxon>Pseudomonadota</taxon>
        <taxon>Gammaproteobacteria</taxon>
        <taxon>Oceanospirillales</taxon>
        <taxon>Oceanospirillaceae</taxon>
        <taxon>Bermanella</taxon>
    </lineage>
</organism>
<dbReference type="EMBL" id="AAQH01000015">
    <property type="protein sequence ID" value="EAT11599.1"/>
    <property type="molecule type" value="Genomic_DNA"/>
</dbReference>
<keyword evidence="1" id="KW-0472">Membrane</keyword>
<dbReference type="OrthoDB" id="6120615at2"/>
<protein>
    <submittedName>
        <fullName evidence="2">Uncharacterized protein</fullName>
    </submittedName>
</protein>